<proteinExistence type="predicted"/>
<evidence type="ECO:0000313" key="2">
    <source>
        <dbReference type="EMBL" id="MFD2512929.1"/>
    </source>
</evidence>
<comment type="caution">
    <text evidence="2">The sequence shown here is derived from an EMBL/GenBank/DDBJ whole genome shotgun (WGS) entry which is preliminary data.</text>
</comment>
<keyword evidence="1" id="KW-0472">Membrane</keyword>
<dbReference type="RefSeq" id="WP_377503389.1">
    <property type="nucleotide sequence ID" value="NZ_JBHULU010000004.1"/>
</dbReference>
<reference evidence="3" key="1">
    <citation type="journal article" date="2019" name="Int. J. Syst. Evol. Microbiol.">
        <title>The Global Catalogue of Microorganisms (GCM) 10K type strain sequencing project: providing services to taxonomists for standard genome sequencing and annotation.</title>
        <authorList>
            <consortium name="The Broad Institute Genomics Platform"/>
            <consortium name="The Broad Institute Genome Sequencing Center for Infectious Disease"/>
            <person name="Wu L."/>
            <person name="Ma J."/>
        </authorList>
    </citation>
    <scope>NUCLEOTIDE SEQUENCE [LARGE SCALE GENOMIC DNA]</scope>
    <source>
        <strain evidence="3">KCTC 42498</strain>
    </source>
</reference>
<dbReference type="InterPro" id="IPR021215">
    <property type="entry name" value="DUF2752"/>
</dbReference>
<dbReference type="Pfam" id="PF10825">
    <property type="entry name" value="DUF2752"/>
    <property type="match status" value="1"/>
</dbReference>
<name>A0ABW5IIW6_9BACT</name>
<organism evidence="2 3">
    <name type="scientific">Pontibacter locisalis</name>
    <dbReference type="NCBI Taxonomy" id="1719035"/>
    <lineage>
        <taxon>Bacteria</taxon>
        <taxon>Pseudomonadati</taxon>
        <taxon>Bacteroidota</taxon>
        <taxon>Cytophagia</taxon>
        <taxon>Cytophagales</taxon>
        <taxon>Hymenobacteraceae</taxon>
        <taxon>Pontibacter</taxon>
    </lineage>
</organism>
<feature type="transmembrane region" description="Helical" evidence="1">
    <location>
        <begin position="15"/>
        <end position="35"/>
    </location>
</feature>
<dbReference type="EMBL" id="JBHULU010000004">
    <property type="protein sequence ID" value="MFD2512929.1"/>
    <property type="molecule type" value="Genomic_DNA"/>
</dbReference>
<sequence length="114" mass="13177">MLNNLPDVLGWLKRYTFLLEVIMWLSGITALALMNPEGEHLFSFCPFSWLLESGCLGCGLGHAIAYLFRGEWQASWEAHPLALPALVLLAWRCVKLLHWQYKHFNYLTINKYHG</sequence>
<protein>
    <submittedName>
        <fullName evidence="2">DUF2752 domain-containing protein</fullName>
    </submittedName>
</protein>
<gene>
    <name evidence="2" type="ORF">ACFSRY_03560</name>
</gene>
<keyword evidence="3" id="KW-1185">Reference proteome</keyword>
<keyword evidence="1" id="KW-1133">Transmembrane helix</keyword>
<evidence type="ECO:0000313" key="3">
    <source>
        <dbReference type="Proteomes" id="UP001597544"/>
    </source>
</evidence>
<evidence type="ECO:0000256" key="1">
    <source>
        <dbReference type="SAM" id="Phobius"/>
    </source>
</evidence>
<accession>A0ABW5IIW6</accession>
<dbReference type="Proteomes" id="UP001597544">
    <property type="component" value="Unassembled WGS sequence"/>
</dbReference>
<keyword evidence="1" id="KW-0812">Transmembrane</keyword>